<proteinExistence type="predicted"/>
<feature type="non-terminal residue" evidence="2">
    <location>
        <position position="216"/>
    </location>
</feature>
<dbReference type="EMBL" id="JAHLQT010028469">
    <property type="protein sequence ID" value="KAG7161974.1"/>
    <property type="molecule type" value="Genomic_DNA"/>
</dbReference>
<protein>
    <submittedName>
        <fullName evidence="2">Putative Glutamate receptor 4-like 6</fullName>
    </submittedName>
</protein>
<feature type="signal peptide" evidence="1">
    <location>
        <begin position="1"/>
        <end position="20"/>
    </location>
</feature>
<organism evidence="2 3">
    <name type="scientific">Homarus americanus</name>
    <name type="common">American lobster</name>
    <dbReference type="NCBI Taxonomy" id="6706"/>
    <lineage>
        <taxon>Eukaryota</taxon>
        <taxon>Metazoa</taxon>
        <taxon>Ecdysozoa</taxon>
        <taxon>Arthropoda</taxon>
        <taxon>Crustacea</taxon>
        <taxon>Multicrustacea</taxon>
        <taxon>Malacostraca</taxon>
        <taxon>Eumalacostraca</taxon>
        <taxon>Eucarida</taxon>
        <taxon>Decapoda</taxon>
        <taxon>Pleocyemata</taxon>
        <taxon>Astacidea</taxon>
        <taxon>Nephropoidea</taxon>
        <taxon>Nephropidae</taxon>
        <taxon>Homarus</taxon>
    </lineage>
</organism>
<evidence type="ECO:0000256" key="1">
    <source>
        <dbReference type="SAM" id="SignalP"/>
    </source>
</evidence>
<sequence>MARYLITLATIFLIASNVLNLSIQKTCALVGGTEGFERLVDNPDLNNLHQGNISFIKTQVKREVLTKRTITTSKKASDITQLQDSVIHPVVLCTLTRTVRRVCPWDLNQTEDSLDSLGRLLKTVVVQEMTHCDLVLAYDHHYHPLLHYILTLGNVKQVWRVRGPGDLLQVSWSSNRCRGYLLIISHSEHLANFTNTYRDAWDYHGRYSYTTYTTTF</sequence>
<keyword evidence="2" id="KW-0675">Receptor</keyword>
<name>A0A8J5MSK1_HOMAM</name>
<comment type="caution">
    <text evidence="2">The sequence shown here is derived from an EMBL/GenBank/DDBJ whole genome shotgun (WGS) entry which is preliminary data.</text>
</comment>
<gene>
    <name evidence="2" type="primary">Gria4-L6</name>
    <name evidence="2" type="ORF">Hamer_G023321</name>
</gene>
<keyword evidence="1" id="KW-0732">Signal</keyword>
<accession>A0A8J5MSK1</accession>
<feature type="chain" id="PRO_5035146433" evidence="1">
    <location>
        <begin position="21"/>
        <end position="216"/>
    </location>
</feature>
<evidence type="ECO:0000313" key="2">
    <source>
        <dbReference type="EMBL" id="KAG7161974.1"/>
    </source>
</evidence>
<dbReference type="AlphaFoldDB" id="A0A8J5MSK1"/>
<keyword evidence="3" id="KW-1185">Reference proteome</keyword>
<dbReference type="Proteomes" id="UP000747542">
    <property type="component" value="Unassembled WGS sequence"/>
</dbReference>
<evidence type="ECO:0000313" key="3">
    <source>
        <dbReference type="Proteomes" id="UP000747542"/>
    </source>
</evidence>
<reference evidence="2" key="1">
    <citation type="journal article" date="2021" name="Sci. Adv.">
        <title>The American lobster genome reveals insights on longevity, neural, and immune adaptations.</title>
        <authorList>
            <person name="Polinski J.M."/>
            <person name="Zimin A.V."/>
            <person name="Clark K.F."/>
            <person name="Kohn A.B."/>
            <person name="Sadowski N."/>
            <person name="Timp W."/>
            <person name="Ptitsyn A."/>
            <person name="Khanna P."/>
            <person name="Romanova D.Y."/>
            <person name="Williams P."/>
            <person name="Greenwood S.J."/>
            <person name="Moroz L.L."/>
            <person name="Walt D.R."/>
            <person name="Bodnar A.G."/>
        </authorList>
    </citation>
    <scope>NUCLEOTIDE SEQUENCE</scope>
    <source>
        <strain evidence="2">GMGI-L3</strain>
    </source>
</reference>